<dbReference type="EMBL" id="JACCEW010000002">
    <property type="protein sequence ID" value="NYT36489.1"/>
    <property type="molecule type" value="Genomic_DNA"/>
</dbReference>
<dbReference type="Gene3D" id="1.10.10.10">
    <property type="entry name" value="Winged helix-like DNA-binding domain superfamily/Winged helix DNA-binding domain"/>
    <property type="match status" value="1"/>
</dbReference>
<dbReference type="SUPFAM" id="SSF46785">
    <property type="entry name" value="Winged helix' DNA-binding domain"/>
    <property type="match status" value="1"/>
</dbReference>
<evidence type="ECO:0000256" key="3">
    <source>
        <dbReference type="ARBA" id="ARBA00023125"/>
    </source>
</evidence>
<dbReference type="Pfam" id="PF03466">
    <property type="entry name" value="LysR_substrate"/>
    <property type="match status" value="1"/>
</dbReference>
<dbReference type="PROSITE" id="PS50931">
    <property type="entry name" value="HTH_LYSR"/>
    <property type="match status" value="1"/>
</dbReference>
<dbReference type="SUPFAM" id="SSF53850">
    <property type="entry name" value="Periplasmic binding protein-like II"/>
    <property type="match status" value="1"/>
</dbReference>
<dbReference type="FunFam" id="1.10.10.10:FF:000001">
    <property type="entry name" value="LysR family transcriptional regulator"/>
    <property type="match status" value="1"/>
</dbReference>
<dbReference type="PRINTS" id="PR00039">
    <property type="entry name" value="HTHLYSR"/>
</dbReference>
<gene>
    <name evidence="6" type="ORF">H0A68_06355</name>
</gene>
<keyword evidence="7" id="KW-1185">Reference proteome</keyword>
<keyword evidence="4" id="KW-0804">Transcription</keyword>
<evidence type="ECO:0000313" key="7">
    <source>
        <dbReference type="Proteomes" id="UP000580517"/>
    </source>
</evidence>
<evidence type="ECO:0000313" key="6">
    <source>
        <dbReference type="EMBL" id="NYT36489.1"/>
    </source>
</evidence>
<dbReference type="GO" id="GO:0003677">
    <property type="term" value="F:DNA binding"/>
    <property type="evidence" value="ECO:0007669"/>
    <property type="project" value="UniProtKB-KW"/>
</dbReference>
<name>A0A853F965_9BURK</name>
<organism evidence="6 7">
    <name type="scientific">Allopusillimonas soli</name>
    <dbReference type="NCBI Taxonomy" id="659016"/>
    <lineage>
        <taxon>Bacteria</taxon>
        <taxon>Pseudomonadati</taxon>
        <taxon>Pseudomonadota</taxon>
        <taxon>Betaproteobacteria</taxon>
        <taxon>Burkholderiales</taxon>
        <taxon>Alcaligenaceae</taxon>
        <taxon>Allopusillimonas</taxon>
    </lineage>
</organism>
<dbReference type="PANTHER" id="PTHR30346:SF0">
    <property type="entry name" value="HCA OPERON TRANSCRIPTIONAL ACTIVATOR HCAR"/>
    <property type="match status" value="1"/>
</dbReference>
<dbReference type="InterPro" id="IPR036388">
    <property type="entry name" value="WH-like_DNA-bd_sf"/>
</dbReference>
<comment type="caution">
    <text evidence="6">The sequence shown here is derived from an EMBL/GenBank/DDBJ whole genome shotgun (WGS) entry which is preliminary data.</text>
</comment>
<evidence type="ECO:0000259" key="5">
    <source>
        <dbReference type="PROSITE" id="PS50931"/>
    </source>
</evidence>
<dbReference type="AlphaFoldDB" id="A0A853F965"/>
<evidence type="ECO:0000256" key="4">
    <source>
        <dbReference type="ARBA" id="ARBA00023163"/>
    </source>
</evidence>
<dbReference type="OrthoDB" id="8907757at2"/>
<comment type="similarity">
    <text evidence="1">Belongs to the LysR transcriptional regulatory family.</text>
</comment>
<evidence type="ECO:0000256" key="1">
    <source>
        <dbReference type="ARBA" id="ARBA00009437"/>
    </source>
</evidence>
<evidence type="ECO:0000256" key="2">
    <source>
        <dbReference type="ARBA" id="ARBA00023015"/>
    </source>
</evidence>
<protein>
    <submittedName>
        <fullName evidence="6">LysR family transcriptional regulator</fullName>
    </submittedName>
</protein>
<keyword evidence="3" id="KW-0238">DNA-binding</keyword>
<dbReference type="PANTHER" id="PTHR30346">
    <property type="entry name" value="TRANSCRIPTIONAL DUAL REGULATOR HCAR-RELATED"/>
    <property type="match status" value="1"/>
</dbReference>
<dbReference type="InterPro" id="IPR000847">
    <property type="entry name" value="LysR_HTH_N"/>
</dbReference>
<dbReference type="RefSeq" id="WP_129968462.1">
    <property type="nucleotide sequence ID" value="NZ_JACCEW010000002.1"/>
</dbReference>
<dbReference type="InterPro" id="IPR036390">
    <property type="entry name" value="WH_DNA-bd_sf"/>
</dbReference>
<reference evidence="6 7" key="1">
    <citation type="submission" date="2020-07" db="EMBL/GenBank/DDBJ databases">
        <title>Taxonomic revisions and descriptions of new bacterial species based on genomic comparisons in the high-G+C-content subgroup of the family Alcaligenaceae.</title>
        <authorList>
            <person name="Szabo A."/>
            <person name="Felfoldi T."/>
        </authorList>
    </citation>
    <scope>NUCLEOTIDE SEQUENCE [LARGE SCALE GENOMIC DNA]</scope>
    <source>
        <strain evidence="6 7">DSM 25264</strain>
    </source>
</reference>
<proteinExistence type="inferred from homology"/>
<dbReference type="Pfam" id="PF00126">
    <property type="entry name" value="HTH_1"/>
    <property type="match status" value="1"/>
</dbReference>
<keyword evidence="2" id="KW-0805">Transcription regulation</keyword>
<dbReference type="InterPro" id="IPR005119">
    <property type="entry name" value="LysR_subst-bd"/>
</dbReference>
<dbReference type="GO" id="GO:0003700">
    <property type="term" value="F:DNA-binding transcription factor activity"/>
    <property type="evidence" value="ECO:0007669"/>
    <property type="project" value="InterPro"/>
</dbReference>
<sequence length="301" mass="32797">MELRHLRYFLMLAETLHFGRAASRLGIAQPPLSRQIRDLEDQVGAALFYRSARGVSLTEAGVAFAQRAAQIVSAADEAIFEAREAGQGRTGRIVIGFVHSLAYSLLPSVLPGFRRKHPGIAVSLREVTVADKESALLSGSIDSGIYRPPVRHPEIATLPVFEEGFVLALPSSHRLARKRRVPVRSLRDEPLILFRALRGDVGLHGTIAAFLRAHDVPVKACEEVGTIHAGMGLVLAGVGVCIIPETSRMVHIDGVVTRPFIEPTTRVSSTICWRHQETSHSVEAWVRHVRELALAGGSAAR</sequence>
<feature type="domain" description="HTH lysR-type" evidence="5">
    <location>
        <begin position="1"/>
        <end position="58"/>
    </location>
</feature>
<dbReference type="Proteomes" id="UP000580517">
    <property type="component" value="Unassembled WGS sequence"/>
</dbReference>
<accession>A0A853F965</accession>
<dbReference type="Gene3D" id="3.40.190.10">
    <property type="entry name" value="Periplasmic binding protein-like II"/>
    <property type="match status" value="2"/>
</dbReference>
<dbReference type="GO" id="GO:0032993">
    <property type="term" value="C:protein-DNA complex"/>
    <property type="evidence" value="ECO:0007669"/>
    <property type="project" value="TreeGrafter"/>
</dbReference>
<dbReference type="CDD" id="cd08414">
    <property type="entry name" value="PBP2_LTTR_aromatics_like"/>
    <property type="match status" value="1"/>
</dbReference>